<dbReference type="GO" id="GO:0007005">
    <property type="term" value="P:mitochondrion organization"/>
    <property type="evidence" value="ECO:0007669"/>
    <property type="project" value="TreeGrafter"/>
</dbReference>
<dbReference type="PANTHER" id="PTHR23222:SF0">
    <property type="entry name" value="PROHIBITIN 1"/>
    <property type="match status" value="1"/>
</dbReference>
<evidence type="ECO:0000256" key="5">
    <source>
        <dbReference type="ARBA" id="ARBA00046138"/>
    </source>
</evidence>
<dbReference type="PANTHER" id="PTHR23222">
    <property type="entry name" value="PROHIBITIN"/>
    <property type="match status" value="1"/>
</dbReference>
<evidence type="ECO:0000256" key="3">
    <source>
        <dbReference type="ARBA" id="ARBA00045600"/>
    </source>
</evidence>
<dbReference type="Proteomes" id="UP000664940">
    <property type="component" value="Unassembled WGS sequence"/>
</dbReference>
<accession>A0A833ZG42</accession>
<reference evidence="7 8" key="1">
    <citation type="journal article" date="2020" name="Nature">
        <title>Six reference-quality genomes reveal evolution of bat adaptations.</title>
        <authorList>
            <person name="Jebb D."/>
            <person name="Huang Z."/>
            <person name="Pippel M."/>
            <person name="Hughes G.M."/>
            <person name="Lavrichenko K."/>
            <person name="Devanna P."/>
            <person name="Winkler S."/>
            <person name="Jermiin L.S."/>
            <person name="Skirmuntt E.C."/>
            <person name="Katzourakis A."/>
            <person name="Burkitt-Gray L."/>
            <person name="Ray D.A."/>
            <person name="Sullivan K.A.M."/>
            <person name="Roscito J.G."/>
            <person name="Kirilenko B.M."/>
            <person name="Davalos L.M."/>
            <person name="Corthals A.P."/>
            <person name="Power M.L."/>
            <person name="Jones G."/>
            <person name="Ransome R.D."/>
            <person name="Dechmann D.K.N."/>
            <person name="Locatelli A.G."/>
            <person name="Puechmaille S.J."/>
            <person name="Fedrigo O."/>
            <person name="Jarvis E.D."/>
            <person name="Hiller M."/>
            <person name="Vernes S.C."/>
            <person name="Myers E.W."/>
            <person name="Teeling E.C."/>
        </authorList>
    </citation>
    <scope>NUCLEOTIDE SEQUENCE [LARGE SCALE GENOMIC DNA]</scope>
    <source>
        <strain evidence="7">Bat1K_MPI-CBG_1</strain>
    </source>
</reference>
<dbReference type="AlphaFoldDB" id="A0A833ZG42"/>
<gene>
    <name evidence="7" type="ORF">HJG60_012252</name>
</gene>
<keyword evidence="6" id="KW-0472">Membrane</keyword>
<evidence type="ECO:0000256" key="6">
    <source>
        <dbReference type="RuleBase" id="RU366048"/>
    </source>
</evidence>
<dbReference type="GO" id="GO:0071897">
    <property type="term" value="P:DNA biosynthetic process"/>
    <property type="evidence" value="ECO:0007669"/>
    <property type="project" value="UniProtKB-KW"/>
</dbReference>
<comment type="similarity">
    <text evidence="1 6">Belongs to the prohibitin family.</text>
</comment>
<evidence type="ECO:0000256" key="2">
    <source>
        <dbReference type="ARBA" id="ARBA00022634"/>
    </source>
</evidence>
<comment type="function">
    <text evidence="3">In the nucleus, acts as a transcription coregulator, enhances promoter binding by TP53, a transcription factor it activates, but reduces the promoter binding by E2F1, a transcription factor it represses. Interacts with STAT3 to affect IL17 secretion in T-helper Th17 cells.</text>
</comment>
<dbReference type="InterPro" id="IPR000163">
    <property type="entry name" value="Prohibitin"/>
</dbReference>
<keyword evidence="6" id="KW-0999">Mitochondrion inner membrane</keyword>
<comment type="caution">
    <text evidence="7">The sequence shown here is derived from an EMBL/GenBank/DDBJ whole genome shotgun (WGS) entry which is preliminary data.</text>
</comment>
<keyword evidence="6" id="KW-1133">Transmembrane helix</keyword>
<comment type="subcellular location">
    <subcellularLocation>
        <location evidence="6">Mitochondrion inner membrane</location>
    </subcellularLocation>
</comment>
<organism evidence="7 8">
    <name type="scientific">Phyllostomus discolor</name>
    <name type="common">pale spear-nosed bat</name>
    <dbReference type="NCBI Taxonomy" id="89673"/>
    <lineage>
        <taxon>Eukaryota</taxon>
        <taxon>Metazoa</taxon>
        <taxon>Chordata</taxon>
        <taxon>Craniata</taxon>
        <taxon>Vertebrata</taxon>
        <taxon>Euteleostomi</taxon>
        <taxon>Mammalia</taxon>
        <taxon>Eutheria</taxon>
        <taxon>Laurasiatheria</taxon>
        <taxon>Chiroptera</taxon>
        <taxon>Yangochiroptera</taxon>
        <taxon>Phyllostomidae</taxon>
        <taxon>Phyllostominae</taxon>
        <taxon>Phyllostomus</taxon>
    </lineage>
</organism>
<keyword evidence="6" id="KW-0812">Transmembrane</keyword>
<comment type="function">
    <text evidence="5">In the plasma membrane, cooperates with CD86 to mediate CD86-signaling in B lymphocytes that regulates the level of IgG1 produced through the activation of distal signaling intermediates. Upon CD40 engagement, required to activate NF-kappa-B signaling pathway via phospholipase C and protein kinase C activation.</text>
</comment>
<evidence type="ECO:0000313" key="7">
    <source>
        <dbReference type="EMBL" id="KAF6090890.1"/>
    </source>
</evidence>
<sequence length="156" mass="17151">MVSKVFDCIGNLGLALAIAGVWMLGTELSSLIKSMEYRISCQLPCIFTSIKEDCDEYTLSSITAEINPQGSVVRFNAEELITLRELVSREVEAKQVAQQEVERARFVVETVKQQKKVAIISPEGDSKDAKLMTNWLASAGGGLIELHKLEVTEAMA</sequence>
<evidence type="ECO:0000256" key="4">
    <source>
        <dbReference type="ARBA" id="ARBA00046022"/>
    </source>
</evidence>
<proteinExistence type="inferred from homology"/>
<keyword evidence="6" id="KW-0496">Mitochondrion</keyword>
<keyword evidence="2" id="KW-0237">DNA synthesis</keyword>
<dbReference type="EMBL" id="JABVXQ010000009">
    <property type="protein sequence ID" value="KAF6090890.1"/>
    <property type="molecule type" value="Genomic_DNA"/>
</dbReference>
<evidence type="ECO:0000256" key="1">
    <source>
        <dbReference type="ARBA" id="ARBA00009658"/>
    </source>
</evidence>
<evidence type="ECO:0000313" key="8">
    <source>
        <dbReference type="Proteomes" id="UP000664940"/>
    </source>
</evidence>
<protein>
    <recommendedName>
        <fullName evidence="6">Prohibitin</fullName>
    </recommendedName>
</protein>
<name>A0A833ZG42_9CHIR</name>
<comment type="function">
    <text evidence="4">Protein with pleiotropic attributes mediated in a cell-compartment- and tissue-specific manner, which include the plasma membrane-associated cell signaling functions, mitochondrial chaperone, and transcriptional co-regulator of transcription factors in the nucleus. Plays a role in adipose tissue and glucose homeostasis in a sex-specific manner. Contributes to pulmonary vascular remodeling by accelerating proliferation of pulmonary arterial smooth muscle cells.</text>
</comment>
<dbReference type="GO" id="GO:0005743">
    <property type="term" value="C:mitochondrial inner membrane"/>
    <property type="evidence" value="ECO:0007669"/>
    <property type="project" value="UniProtKB-SubCell"/>
</dbReference>
<feature type="transmembrane region" description="Helical" evidence="6">
    <location>
        <begin position="12"/>
        <end position="32"/>
    </location>
</feature>